<name>A0A804PF57_MAIZE</name>
<dbReference type="InParanoid" id="A0A804PF57"/>
<reference evidence="1" key="3">
    <citation type="submission" date="2021-05" db="UniProtKB">
        <authorList>
            <consortium name="EnsemblPlants"/>
        </authorList>
    </citation>
    <scope>IDENTIFICATION</scope>
    <source>
        <strain evidence="1">cv. B73</strain>
    </source>
</reference>
<keyword evidence="2" id="KW-1185">Reference proteome</keyword>
<dbReference type="Gramene" id="Zm00001eb232790_T001">
    <property type="protein sequence ID" value="Zm00001eb232790_P001"/>
    <property type="gene ID" value="Zm00001eb232790"/>
</dbReference>
<dbReference type="EnsemblPlants" id="Zm00001eb232790_T001">
    <property type="protein sequence ID" value="Zm00001eb232790_P001"/>
    <property type="gene ID" value="Zm00001eb232790"/>
</dbReference>
<evidence type="ECO:0000313" key="1">
    <source>
        <dbReference type="EnsemblPlants" id="Zm00001eb232790_P001"/>
    </source>
</evidence>
<accession>A0A804PF57</accession>
<dbReference type="Proteomes" id="UP000007305">
    <property type="component" value="Chromosome 5"/>
</dbReference>
<reference evidence="1" key="2">
    <citation type="submission" date="2019-07" db="EMBL/GenBank/DDBJ databases">
        <authorList>
            <person name="Seetharam A."/>
            <person name="Woodhouse M."/>
            <person name="Cannon E."/>
        </authorList>
    </citation>
    <scope>NUCLEOTIDE SEQUENCE [LARGE SCALE GENOMIC DNA]</scope>
    <source>
        <strain evidence="1">cv. B73</strain>
    </source>
</reference>
<evidence type="ECO:0000313" key="2">
    <source>
        <dbReference type="Proteomes" id="UP000007305"/>
    </source>
</evidence>
<proteinExistence type="predicted"/>
<organism evidence="1 2">
    <name type="scientific">Zea mays</name>
    <name type="common">Maize</name>
    <dbReference type="NCBI Taxonomy" id="4577"/>
    <lineage>
        <taxon>Eukaryota</taxon>
        <taxon>Viridiplantae</taxon>
        <taxon>Streptophyta</taxon>
        <taxon>Embryophyta</taxon>
        <taxon>Tracheophyta</taxon>
        <taxon>Spermatophyta</taxon>
        <taxon>Magnoliopsida</taxon>
        <taxon>Liliopsida</taxon>
        <taxon>Poales</taxon>
        <taxon>Poaceae</taxon>
        <taxon>PACMAD clade</taxon>
        <taxon>Panicoideae</taxon>
        <taxon>Andropogonodae</taxon>
        <taxon>Andropogoneae</taxon>
        <taxon>Tripsacinae</taxon>
        <taxon>Zea</taxon>
    </lineage>
</organism>
<protein>
    <submittedName>
        <fullName evidence="1">Uncharacterized protein</fullName>
    </submittedName>
</protein>
<reference evidence="2" key="1">
    <citation type="journal article" date="2009" name="Science">
        <title>The B73 maize genome: complexity, diversity, and dynamics.</title>
        <authorList>
            <person name="Schnable P.S."/>
            <person name="Ware D."/>
            <person name="Fulton R.S."/>
            <person name="Stein J.C."/>
            <person name="Wei F."/>
            <person name="Pasternak S."/>
            <person name="Liang C."/>
            <person name="Zhang J."/>
            <person name="Fulton L."/>
            <person name="Graves T.A."/>
            <person name="Minx P."/>
            <person name="Reily A.D."/>
            <person name="Courtney L."/>
            <person name="Kruchowski S.S."/>
            <person name="Tomlinson C."/>
            <person name="Strong C."/>
            <person name="Delehaunty K."/>
            <person name="Fronick C."/>
            <person name="Courtney B."/>
            <person name="Rock S.M."/>
            <person name="Belter E."/>
            <person name="Du F."/>
            <person name="Kim K."/>
            <person name="Abbott R.M."/>
            <person name="Cotton M."/>
            <person name="Levy A."/>
            <person name="Marchetto P."/>
            <person name="Ochoa K."/>
            <person name="Jackson S.M."/>
            <person name="Gillam B."/>
            <person name="Chen W."/>
            <person name="Yan L."/>
            <person name="Higginbotham J."/>
            <person name="Cardenas M."/>
            <person name="Waligorski J."/>
            <person name="Applebaum E."/>
            <person name="Phelps L."/>
            <person name="Falcone J."/>
            <person name="Kanchi K."/>
            <person name="Thane T."/>
            <person name="Scimone A."/>
            <person name="Thane N."/>
            <person name="Henke J."/>
            <person name="Wang T."/>
            <person name="Ruppert J."/>
            <person name="Shah N."/>
            <person name="Rotter K."/>
            <person name="Hodges J."/>
            <person name="Ingenthron E."/>
            <person name="Cordes M."/>
            <person name="Kohlberg S."/>
            <person name="Sgro J."/>
            <person name="Delgado B."/>
            <person name="Mead K."/>
            <person name="Chinwalla A."/>
            <person name="Leonard S."/>
            <person name="Crouse K."/>
            <person name="Collura K."/>
            <person name="Kudrna D."/>
            <person name="Currie J."/>
            <person name="He R."/>
            <person name="Angelova A."/>
            <person name="Rajasekar S."/>
            <person name="Mueller T."/>
            <person name="Lomeli R."/>
            <person name="Scara G."/>
            <person name="Ko A."/>
            <person name="Delaney K."/>
            <person name="Wissotski M."/>
            <person name="Lopez G."/>
            <person name="Campos D."/>
            <person name="Braidotti M."/>
            <person name="Ashley E."/>
            <person name="Golser W."/>
            <person name="Kim H."/>
            <person name="Lee S."/>
            <person name="Lin J."/>
            <person name="Dujmic Z."/>
            <person name="Kim W."/>
            <person name="Talag J."/>
            <person name="Zuccolo A."/>
            <person name="Fan C."/>
            <person name="Sebastian A."/>
            <person name="Kramer M."/>
            <person name="Spiegel L."/>
            <person name="Nascimento L."/>
            <person name="Zutavern T."/>
            <person name="Miller B."/>
            <person name="Ambroise C."/>
            <person name="Muller S."/>
            <person name="Spooner W."/>
            <person name="Narechania A."/>
            <person name="Ren L."/>
            <person name="Wei S."/>
            <person name="Kumari S."/>
            <person name="Faga B."/>
            <person name="Levy M.J."/>
            <person name="McMahan L."/>
            <person name="Van Buren P."/>
            <person name="Vaughn M.W."/>
            <person name="Ying K."/>
            <person name="Yeh C.-T."/>
            <person name="Emrich S.J."/>
            <person name="Jia Y."/>
            <person name="Kalyanaraman A."/>
            <person name="Hsia A.-P."/>
            <person name="Barbazuk W.B."/>
            <person name="Baucom R.S."/>
            <person name="Brutnell T.P."/>
            <person name="Carpita N.C."/>
            <person name="Chaparro C."/>
            <person name="Chia J.-M."/>
            <person name="Deragon J.-M."/>
            <person name="Estill J.C."/>
            <person name="Fu Y."/>
            <person name="Jeddeloh J.A."/>
            <person name="Han Y."/>
            <person name="Lee H."/>
            <person name="Li P."/>
            <person name="Lisch D.R."/>
            <person name="Liu S."/>
            <person name="Liu Z."/>
            <person name="Nagel D.H."/>
            <person name="McCann M.C."/>
            <person name="SanMiguel P."/>
            <person name="Myers A.M."/>
            <person name="Nettleton D."/>
            <person name="Nguyen J."/>
            <person name="Penning B.W."/>
            <person name="Ponnala L."/>
            <person name="Schneider K.L."/>
            <person name="Schwartz D.C."/>
            <person name="Sharma A."/>
            <person name="Soderlund C."/>
            <person name="Springer N.M."/>
            <person name="Sun Q."/>
            <person name="Wang H."/>
            <person name="Waterman M."/>
            <person name="Westerman R."/>
            <person name="Wolfgruber T.K."/>
            <person name="Yang L."/>
            <person name="Yu Y."/>
            <person name="Zhang L."/>
            <person name="Zhou S."/>
            <person name="Zhu Q."/>
            <person name="Bennetzen J.L."/>
            <person name="Dawe R.K."/>
            <person name="Jiang J."/>
            <person name="Jiang N."/>
            <person name="Presting G.G."/>
            <person name="Wessler S.R."/>
            <person name="Aluru S."/>
            <person name="Martienssen R.A."/>
            <person name="Clifton S.W."/>
            <person name="McCombie W.R."/>
            <person name="Wing R.A."/>
            <person name="Wilson R.K."/>
        </authorList>
    </citation>
    <scope>NUCLEOTIDE SEQUENCE [LARGE SCALE GENOMIC DNA]</scope>
    <source>
        <strain evidence="2">cv. B73</strain>
    </source>
</reference>
<dbReference type="AlphaFoldDB" id="A0A804PF57"/>
<sequence>MHGRRTRHGVRITIGRRGSHGGRLPPEARAREPESFFTAFPAVFLRGPPWIAAHGAQFPISTTHGGAPGGSGSPVRTGISINSQQQGAQGATVGRAHAGEFASHGRTGNRRASICHDKRTGEACTQSFYSTFSSHSGVGI</sequence>